<dbReference type="AlphaFoldDB" id="A0A9W4XCG7"/>
<feature type="region of interest" description="Disordered" evidence="1">
    <location>
        <begin position="1"/>
        <end position="25"/>
    </location>
</feature>
<protein>
    <submittedName>
        <fullName evidence="2">15074_t:CDS:1</fullName>
    </submittedName>
</protein>
<feature type="non-terminal residue" evidence="2">
    <location>
        <position position="104"/>
    </location>
</feature>
<feature type="non-terminal residue" evidence="2">
    <location>
        <position position="1"/>
    </location>
</feature>
<reference evidence="2" key="1">
    <citation type="submission" date="2022-08" db="EMBL/GenBank/DDBJ databases">
        <authorList>
            <person name="Kallberg Y."/>
            <person name="Tangrot J."/>
            <person name="Rosling A."/>
        </authorList>
    </citation>
    <scope>NUCLEOTIDE SEQUENCE</scope>
    <source>
        <strain evidence="2">Wild A</strain>
    </source>
</reference>
<name>A0A9W4XCG7_9GLOM</name>
<feature type="compositionally biased region" description="Polar residues" evidence="1">
    <location>
        <begin position="1"/>
        <end position="15"/>
    </location>
</feature>
<evidence type="ECO:0000313" key="2">
    <source>
        <dbReference type="EMBL" id="CAI2201463.1"/>
    </source>
</evidence>
<organism evidence="2 3">
    <name type="scientific">Funneliformis geosporum</name>
    <dbReference type="NCBI Taxonomy" id="1117311"/>
    <lineage>
        <taxon>Eukaryota</taxon>
        <taxon>Fungi</taxon>
        <taxon>Fungi incertae sedis</taxon>
        <taxon>Mucoromycota</taxon>
        <taxon>Glomeromycotina</taxon>
        <taxon>Glomeromycetes</taxon>
        <taxon>Glomerales</taxon>
        <taxon>Glomeraceae</taxon>
        <taxon>Funneliformis</taxon>
    </lineage>
</organism>
<proteinExistence type="predicted"/>
<dbReference type="EMBL" id="CAMKVN010027665">
    <property type="protein sequence ID" value="CAI2201463.1"/>
    <property type="molecule type" value="Genomic_DNA"/>
</dbReference>
<gene>
    <name evidence="2" type="ORF">FWILDA_LOCUS20077</name>
</gene>
<comment type="caution">
    <text evidence="2">The sequence shown here is derived from an EMBL/GenBank/DDBJ whole genome shotgun (WGS) entry which is preliminary data.</text>
</comment>
<evidence type="ECO:0000256" key="1">
    <source>
        <dbReference type="SAM" id="MobiDB-lite"/>
    </source>
</evidence>
<sequence length="104" mass="12173">LQRNWAHSFTQSQEDNPTKRHHQDLGNGNALTMLLLYHSLKRIIPPRDTTKKHHQDLEHDNALLPILQNVCLLLNVDNERVQRSKVRPDSIERESDIQIDAIRI</sequence>
<accession>A0A9W4XCG7</accession>
<dbReference type="Proteomes" id="UP001153678">
    <property type="component" value="Unassembled WGS sequence"/>
</dbReference>
<keyword evidence="3" id="KW-1185">Reference proteome</keyword>
<evidence type="ECO:0000313" key="3">
    <source>
        <dbReference type="Proteomes" id="UP001153678"/>
    </source>
</evidence>